<name>A0A917GLB0_9MICC</name>
<reference evidence="1" key="2">
    <citation type="submission" date="2020-09" db="EMBL/GenBank/DDBJ databases">
        <authorList>
            <person name="Sun Q."/>
            <person name="Zhou Y."/>
        </authorList>
    </citation>
    <scope>NUCLEOTIDE SEQUENCE</scope>
    <source>
        <strain evidence="1">CGMCC 1.12187</strain>
    </source>
</reference>
<dbReference type="EMBL" id="BMEQ01000004">
    <property type="protein sequence ID" value="GGG50751.1"/>
    <property type="molecule type" value="Genomic_DNA"/>
</dbReference>
<dbReference type="Proteomes" id="UP000638848">
    <property type="component" value="Unassembled WGS sequence"/>
</dbReference>
<organism evidence="1 2">
    <name type="scientific">Kocuria dechangensis</name>
    <dbReference type="NCBI Taxonomy" id="1176249"/>
    <lineage>
        <taxon>Bacteria</taxon>
        <taxon>Bacillati</taxon>
        <taxon>Actinomycetota</taxon>
        <taxon>Actinomycetes</taxon>
        <taxon>Micrococcales</taxon>
        <taxon>Micrococcaceae</taxon>
        <taxon>Kocuria</taxon>
    </lineage>
</organism>
<sequence>MERNHRRVQDRIKALKRQWEREGRTCTYCGTELLWGTSGLEKSLEADHVIPVSLGGHVLGEMIPSCRLHNQRRQNKTVQEFMQLFEDERSSKRFKSIKGKGTNVPKNIPEVKRPLLW</sequence>
<proteinExistence type="predicted"/>
<gene>
    <name evidence="1" type="ORF">GCM10011374_11690</name>
</gene>
<evidence type="ECO:0008006" key="3">
    <source>
        <dbReference type="Google" id="ProtNLM"/>
    </source>
</evidence>
<comment type="caution">
    <text evidence="1">The sequence shown here is derived from an EMBL/GenBank/DDBJ whole genome shotgun (WGS) entry which is preliminary data.</text>
</comment>
<reference evidence="1" key="1">
    <citation type="journal article" date="2014" name="Int. J. Syst. Evol. Microbiol.">
        <title>Complete genome sequence of Corynebacterium casei LMG S-19264T (=DSM 44701T), isolated from a smear-ripened cheese.</title>
        <authorList>
            <consortium name="US DOE Joint Genome Institute (JGI-PGF)"/>
            <person name="Walter F."/>
            <person name="Albersmeier A."/>
            <person name="Kalinowski J."/>
            <person name="Ruckert C."/>
        </authorList>
    </citation>
    <scope>NUCLEOTIDE SEQUENCE</scope>
    <source>
        <strain evidence="1">CGMCC 1.12187</strain>
    </source>
</reference>
<evidence type="ECO:0000313" key="1">
    <source>
        <dbReference type="EMBL" id="GGG50751.1"/>
    </source>
</evidence>
<dbReference type="Gene3D" id="1.10.30.50">
    <property type="match status" value="1"/>
</dbReference>
<accession>A0A917GLB0</accession>
<evidence type="ECO:0000313" key="2">
    <source>
        <dbReference type="Proteomes" id="UP000638848"/>
    </source>
</evidence>
<dbReference type="AlphaFoldDB" id="A0A917GLB0"/>
<dbReference type="InterPro" id="IPR003615">
    <property type="entry name" value="HNH_nuc"/>
</dbReference>
<protein>
    <recommendedName>
        <fullName evidence="3">HNH endonuclease</fullName>
    </recommendedName>
</protein>
<keyword evidence="2" id="KW-1185">Reference proteome</keyword>
<dbReference type="CDD" id="cd00085">
    <property type="entry name" value="HNHc"/>
    <property type="match status" value="1"/>
</dbReference>